<dbReference type="Proteomes" id="UP000316714">
    <property type="component" value="Unassembled WGS sequence"/>
</dbReference>
<evidence type="ECO:0000256" key="1">
    <source>
        <dbReference type="ARBA" id="ARBA00022679"/>
    </source>
</evidence>
<dbReference type="Gene3D" id="3.40.1190.20">
    <property type="match status" value="1"/>
</dbReference>
<accession>A0A5C5VB75</accession>
<feature type="domain" description="Carbohydrate kinase PfkB" evidence="3">
    <location>
        <begin position="6"/>
        <end position="303"/>
    </location>
</feature>
<evidence type="ECO:0000313" key="4">
    <source>
        <dbReference type="EMBL" id="TWT35788.1"/>
    </source>
</evidence>
<keyword evidence="2 4" id="KW-0418">Kinase</keyword>
<dbReference type="RefSeq" id="WP_197531103.1">
    <property type="nucleotide sequence ID" value="NZ_SIHJ01000001.1"/>
</dbReference>
<keyword evidence="1 4" id="KW-0808">Transferase</keyword>
<evidence type="ECO:0000259" key="3">
    <source>
        <dbReference type="Pfam" id="PF00294"/>
    </source>
</evidence>
<organism evidence="4 5">
    <name type="scientific">Posidoniimonas corsicana</name>
    <dbReference type="NCBI Taxonomy" id="1938618"/>
    <lineage>
        <taxon>Bacteria</taxon>
        <taxon>Pseudomonadati</taxon>
        <taxon>Planctomycetota</taxon>
        <taxon>Planctomycetia</taxon>
        <taxon>Pirellulales</taxon>
        <taxon>Lacipirellulaceae</taxon>
        <taxon>Posidoniimonas</taxon>
    </lineage>
</organism>
<gene>
    <name evidence="4" type="primary">ydjH_1</name>
    <name evidence="4" type="ORF">KOR34_06820</name>
</gene>
<dbReference type="EMBL" id="SIHJ01000001">
    <property type="protein sequence ID" value="TWT35788.1"/>
    <property type="molecule type" value="Genomic_DNA"/>
</dbReference>
<name>A0A5C5VB75_9BACT</name>
<dbReference type="InterPro" id="IPR029056">
    <property type="entry name" value="Ribokinase-like"/>
</dbReference>
<dbReference type="AlphaFoldDB" id="A0A5C5VB75"/>
<dbReference type="PANTHER" id="PTHR10584">
    <property type="entry name" value="SUGAR KINASE"/>
    <property type="match status" value="1"/>
</dbReference>
<dbReference type="InterPro" id="IPR011611">
    <property type="entry name" value="PfkB_dom"/>
</dbReference>
<dbReference type="InterPro" id="IPR002173">
    <property type="entry name" value="Carboh/pur_kinase_PfkB_CS"/>
</dbReference>
<reference evidence="4 5" key="1">
    <citation type="submission" date="2019-02" db="EMBL/GenBank/DDBJ databases">
        <title>Deep-cultivation of Planctomycetes and their phenomic and genomic characterization uncovers novel biology.</title>
        <authorList>
            <person name="Wiegand S."/>
            <person name="Jogler M."/>
            <person name="Boedeker C."/>
            <person name="Pinto D."/>
            <person name="Vollmers J."/>
            <person name="Rivas-Marin E."/>
            <person name="Kohn T."/>
            <person name="Peeters S.H."/>
            <person name="Heuer A."/>
            <person name="Rast P."/>
            <person name="Oberbeckmann S."/>
            <person name="Bunk B."/>
            <person name="Jeske O."/>
            <person name="Meyerdierks A."/>
            <person name="Storesund J.E."/>
            <person name="Kallscheuer N."/>
            <person name="Luecker S."/>
            <person name="Lage O.M."/>
            <person name="Pohl T."/>
            <person name="Merkel B.J."/>
            <person name="Hornburger P."/>
            <person name="Mueller R.-W."/>
            <person name="Bruemmer F."/>
            <person name="Labrenz M."/>
            <person name="Spormann A.M."/>
            <person name="Op Den Camp H."/>
            <person name="Overmann J."/>
            <person name="Amann R."/>
            <person name="Jetten M.S.M."/>
            <person name="Mascher T."/>
            <person name="Medema M.H."/>
            <person name="Devos D.P."/>
            <person name="Kaster A.-K."/>
            <person name="Ovreas L."/>
            <person name="Rohde M."/>
            <person name="Galperin M.Y."/>
            <person name="Jogler C."/>
        </authorList>
    </citation>
    <scope>NUCLEOTIDE SEQUENCE [LARGE SCALE GENOMIC DNA]</scope>
    <source>
        <strain evidence="4 5">KOR34</strain>
    </source>
</reference>
<dbReference type="EC" id="2.7.1.-" evidence="4"/>
<dbReference type="PROSITE" id="PS00584">
    <property type="entry name" value="PFKB_KINASES_2"/>
    <property type="match status" value="1"/>
</dbReference>
<dbReference type="GO" id="GO:0016301">
    <property type="term" value="F:kinase activity"/>
    <property type="evidence" value="ECO:0007669"/>
    <property type="project" value="UniProtKB-KW"/>
</dbReference>
<dbReference type="GO" id="GO:0005829">
    <property type="term" value="C:cytosol"/>
    <property type="evidence" value="ECO:0007669"/>
    <property type="project" value="TreeGrafter"/>
</dbReference>
<proteinExistence type="predicted"/>
<dbReference type="Pfam" id="PF00294">
    <property type="entry name" value="PfkB"/>
    <property type="match status" value="1"/>
</dbReference>
<dbReference type="SUPFAM" id="SSF53613">
    <property type="entry name" value="Ribokinase-like"/>
    <property type="match status" value="1"/>
</dbReference>
<keyword evidence="5" id="KW-1185">Reference proteome</keyword>
<protein>
    <submittedName>
        <fullName evidence="4">Putative sugar kinase YdjH</fullName>
        <ecNumber evidence="4">2.7.1.-</ecNumber>
    </submittedName>
</protein>
<dbReference type="PANTHER" id="PTHR10584:SF166">
    <property type="entry name" value="RIBOKINASE"/>
    <property type="match status" value="1"/>
</dbReference>
<evidence type="ECO:0000256" key="2">
    <source>
        <dbReference type="ARBA" id="ARBA00022777"/>
    </source>
</evidence>
<sequence length="319" mass="32608">MEKTLDVVVCGSCVLDVLVRPVELDRPIGAGQLVRTEPPVLATGGIVSNAGVTLARLGMRAAAFTYVGDDEWGRLVRSRYAAEGLDPGRLMTHPDAPTSTTVALIDPAGERSFLHAVGAPKRLDRAAFTANQDLFASSRAVLLGYFPLLPRLLADLPELMAWLQRLGCLTALDAAGDGGTLAELAPTLRSLDVYVPSLSEASHQTGEDDPARILAALRDAGARGLIGVKLGAEGAVLSPRSGELIEVPPVPPPGAVIDTTGAGDSFLGGLLCGLLKGMPVDEAGRLAAACGARCVTGLGATTALGDYASTAALAGLADG</sequence>
<comment type="caution">
    <text evidence="4">The sequence shown here is derived from an EMBL/GenBank/DDBJ whole genome shotgun (WGS) entry which is preliminary data.</text>
</comment>
<evidence type="ECO:0000313" key="5">
    <source>
        <dbReference type="Proteomes" id="UP000316714"/>
    </source>
</evidence>